<evidence type="ECO:0000313" key="3">
    <source>
        <dbReference type="Proteomes" id="UP000240883"/>
    </source>
</evidence>
<evidence type="ECO:0000313" key="2">
    <source>
        <dbReference type="EMBL" id="PSN68340.1"/>
    </source>
</evidence>
<proteinExistence type="predicted"/>
<gene>
    <name evidence="2" type="ORF">BS50DRAFT_361647</name>
</gene>
<feature type="chain" id="PRO_5015474035" evidence="1">
    <location>
        <begin position="22"/>
        <end position="89"/>
    </location>
</feature>
<reference evidence="2 3" key="1">
    <citation type="journal article" date="2018" name="Front. Microbiol.">
        <title>Genome-Wide Analysis of Corynespora cassiicola Leaf Fall Disease Putative Effectors.</title>
        <authorList>
            <person name="Lopez D."/>
            <person name="Ribeiro S."/>
            <person name="Label P."/>
            <person name="Fumanal B."/>
            <person name="Venisse J.S."/>
            <person name="Kohler A."/>
            <person name="de Oliveira R.R."/>
            <person name="Labutti K."/>
            <person name="Lipzen A."/>
            <person name="Lail K."/>
            <person name="Bauer D."/>
            <person name="Ohm R.A."/>
            <person name="Barry K.W."/>
            <person name="Spatafora J."/>
            <person name="Grigoriev I.V."/>
            <person name="Martin F.M."/>
            <person name="Pujade-Renaud V."/>
        </authorList>
    </citation>
    <scope>NUCLEOTIDE SEQUENCE [LARGE SCALE GENOMIC DNA]</scope>
    <source>
        <strain evidence="2 3">Philippines</strain>
    </source>
</reference>
<evidence type="ECO:0000256" key="1">
    <source>
        <dbReference type="SAM" id="SignalP"/>
    </source>
</evidence>
<keyword evidence="3" id="KW-1185">Reference proteome</keyword>
<dbReference type="Proteomes" id="UP000240883">
    <property type="component" value="Unassembled WGS sequence"/>
</dbReference>
<dbReference type="EMBL" id="KZ678134">
    <property type="protein sequence ID" value="PSN68340.1"/>
    <property type="molecule type" value="Genomic_DNA"/>
</dbReference>
<accession>A0A2T2NSH3</accession>
<name>A0A2T2NSH3_CORCC</name>
<organism evidence="2 3">
    <name type="scientific">Corynespora cassiicola Philippines</name>
    <dbReference type="NCBI Taxonomy" id="1448308"/>
    <lineage>
        <taxon>Eukaryota</taxon>
        <taxon>Fungi</taxon>
        <taxon>Dikarya</taxon>
        <taxon>Ascomycota</taxon>
        <taxon>Pezizomycotina</taxon>
        <taxon>Dothideomycetes</taxon>
        <taxon>Pleosporomycetidae</taxon>
        <taxon>Pleosporales</taxon>
        <taxon>Corynesporascaceae</taxon>
        <taxon>Corynespora</taxon>
    </lineage>
</organism>
<sequence>MERFIAILAVVIAVLVGGVWTVPLPIVPGNCPDLLLQLDGGAIKLMLTERCGCVARARICLESHYFPPDTVAPRFLAEENMSVDGEVDI</sequence>
<feature type="signal peptide" evidence="1">
    <location>
        <begin position="1"/>
        <end position="21"/>
    </location>
</feature>
<keyword evidence="1" id="KW-0732">Signal</keyword>
<protein>
    <submittedName>
        <fullName evidence="2">Uncharacterized protein</fullName>
    </submittedName>
</protein>
<dbReference type="AlphaFoldDB" id="A0A2T2NSH3"/>